<evidence type="ECO:0000256" key="1">
    <source>
        <dbReference type="ARBA" id="ARBA00022729"/>
    </source>
</evidence>
<reference evidence="3 4" key="1">
    <citation type="submission" date="2018-09" db="EMBL/GenBank/DDBJ databases">
        <authorList>
            <person name="Zhu H."/>
        </authorList>
    </citation>
    <scope>NUCLEOTIDE SEQUENCE [LARGE SCALE GENOMIC DNA]</scope>
    <source>
        <strain evidence="3 4">K1S02-61</strain>
    </source>
</reference>
<evidence type="ECO:0000313" key="4">
    <source>
        <dbReference type="Proteomes" id="UP000284006"/>
    </source>
</evidence>
<gene>
    <name evidence="3" type="ORF">D3872_15790</name>
</gene>
<dbReference type="GO" id="GO:0016787">
    <property type="term" value="F:hydrolase activity"/>
    <property type="evidence" value="ECO:0007669"/>
    <property type="project" value="UniProtKB-KW"/>
</dbReference>
<name>A0A418XQZ2_9BURK</name>
<comment type="caution">
    <text evidence="3">The sequence shown here is derived from an EMBL/GenBank/DDBJ whole genome shotgun (WGS) entry which is preliminary data.</text>
</comment>
<proteinExistence type="predicted"/>
<evidence type="ECO:0000256" key="2">
    <source>
        <dbReference type="ARBA" id="ARBA00022801"/>
    </source>
</evidence>
<accession>A0A418XQZ2</accession>
<dbReference type="Gene3D" id="3.40.50.1820">
    <property type="entry name" value="alpha/beta hydrolase"/>
    <property type="match status" value="1"/>
</dbReference>
<keyword evidence="1" id="KW-0732">Signal</keyword>
<evidence type="ECO:0000313" key="3">
    <source>
        <dbReference type="EMBL" id="RJG14875.1"/>
    </source>
</evidence>
<keyword evidence="2 3" id="KW-0378">Hydrolase</keyword>
<dbReference type="PANTHER" id="PTHR43037">
    <property type="entry name" value="UNNAMED PRODUCT-RELATED"/>
    <property type="match status" value="1"/>
</dbReference>
<dbReference type="SUPFAM" id="SSF53474">
    <property type="entry name" value="alpha/beta-Hydrolases"/>
    <property type="match status" value="1"/>
</dbReference>
<keyword evidence="4" id="KW-1185">Reference proteome</keyword>
<dbReference type="InterPro" id="IPR050955">
    <property type="entry name" value="Plant_Biomass_Hydrol_Est"/>
</dbReference>
<protein>
    <submittedName>
        <fullName evidence="3">Alpha/beta hydrolase</fullName>
    </submittedName>
</protein>
<dbReference type="EMBL" id="QYUP01000123">
    <property type="protein sequence ID" value="RJG14875.1"/>
    <property type="molecule type" value="Genomic_DNA"/>
</dbReference>
<dbReference type="Proteomes" id="UP000284006">
    <property type="component" value="Unassembled WGS sequence"/>
</dbReference>
<dbReference type="InterPro" id="IPR029058">
    <property type="entry name" value="AB_hydrolase_fold"/>
</dbReference>
<organism evidence="3 4">
    <name type="scientific">Massilia cavernae</name>
    <dbReference type="NCBI Taxonomy" id="2320864"/>
    <lineage>
        <taxon>Bacteria</taxon>
        <taxon>Pseudomonadati</taxon>
        <taxon>Pseudomonadota</taxon>
        <taxon>Betaproteobacteria</taxon>
        <taxon>Burkholderiales</taxon>
        <taxon>Oxalobacteraceae</taxon>
        <taxon>Telluria group</taxon>
        <taxon>Massilia</taxon>
    </lineage>
</organism>
<sequence>MGSPTSPFHVEKTVSFTCALDPRFSFCLYVPRDYHSNPPGRILVAVHGTDRNNQYLRDLFSEYAQQTNTVVLAPLFPVGVEDDDLDNYKYLNNDGIRYDRILLAMVEQVAAAYKLNADRFALFGFSGGAHLAHRFFYVHPERLSAVIVAAPGSVTLPSLAYPWWVGLYDYEQLFGRPVPWAALHEVPVHLVVGGDDINTAGIVQGRDNRRWMEGVDSAGANRLERIRSLHRDLARNHIHATLEELDGVAHQLEPVVQAAITFLRRPSTFVD</sequence>
<dbReference type="PANTHER" id="PTHR43037:SF5">
    <property type="entry name" value="FERULOYL ESTERASE"/>
    <property type="match status" value="1"/>
</dbReference>
<dbReference type="AlphaFoldDB" id="A0A418XQZ2"/>
<dbReference type="RefSeq" id="WP_119811705.1">
    <property type="nucleotide sequence ID" value="NZ_QYUP01000123.1"/>
</dbReference>
<dbReference type="OrthoDB" id="332706at2"/>